<evidence type="ECO:0000313" key="1">
    <source>
        <dbReference type="EMBL" id="KAG0411556.1"/>
    </source>
</evidence>
<name>A0AC60NWY2_IXOPE</name>
<dbReference type="Proteomes" id="UP000805193">
    <property type="component" value="Unassembled WGS sequence"/>
</dbReference>
<gene>
    <name evidence="1" type="ORF">HPB47_011335</name>
</gene>
<keyword evidence="2" id="KW-1185">Reference proteome</keyword>
<organism evidence="1 2">
    <name type="scientific">Ixodes persulcatus</name>
    <name type="common">Taiga tick</name>
    <dbReference type="NCBI Taxonomy" id="34615"/>
    <lineage>
        <taxon>Eukaryota</taxon>
        <taxon>Metazoa</taxon>
        <taxon>Ecdysozoa</taxon>
        <taxon>Arthropoda</taxon>
        <taxon>Chelicerata</taxon>
        <taxon>Arachnida</taxon>
        <taxon>Acari</taxon>
        <taxon>Parasitiformes</taxon>
        <taxon>Ixodida</taxon>
        <taxon>Ixodoidea</taxon>
        <taxon>Ixodidae</taxon>
        <taxon>Ixodinae</taxon>
        <taxon>Ixodes</taxon>
    </lineage>
</organism>
<comment type="caution">
    <text evidence="1">The sequence shown here is derived from an EMBL/GenBank/DDBJ whole genome shotgun (WGS) entry which is preliminary data.</text>
</comment>
<evidence type="ECO:0000313" key="2">
    <source>
        <dbReference type="Proteomes" id="UP000805193"/>
    </source>
</evidence>
<protein>
    <submittedName>
        <fullName evidence="1">Uncharacterized protein</fullName>
    </submittedName>
</protein>
<accession>A0AC60NWY2</accession>
<sequence length="216" mass="24275">MKALSAALALTIVVTALVADVEAQYDDSDYPDEYEDCDDDDNDCDLQEPTYPGGNPSPLGGLGEVRARITSALFEAGIKVEIPIKNILRRSMFALKIKRSRVNPANQFYVLISPARRHEHEQRGQRTAGQADGSAMDRERLSSCVRDLLLNTPLQQDTEARRPEPTPWKCGNVQLPNFIDYEDRQSPTDFLDKFENFCLATGVPDSKRVRQVLRPH</sequence>
<reference evidence="1 2" key="1">
    <citation type="journal article" date="2020" name="Cell">
        <title>Large-Scale Comparative Analyses of Tick Genomes Elucidate Their Genetic Diversity and Vector Capacities.</title>
        <authorList>
            <consortium name="Tick Genome and Microbiome Consortium (TIGMIC)"/>
            <person name="Jia N."/>
            <person name="Wang J."/>
            <person name="Shi W."/>
            <person name="Du L."/>
            <person name="Sun Y."/>
            <person name="Zhan W."/>
            <person name="Jiang J.F."/>
            <person name="Wang Q."/>
            <person name="Zhang B."/>
            <person name="Ji P."/>
            <person name="Bell-Sakyi L."/>
            <person name="Cui X.M."/>
            <person name="Yuan T.T."/>
            <person name="Jiang B.G."/>
            <person name="Yang W.F."/>
            <person name="Lam T.T."/>
            <person name="Chang Q.C."/>
            <person name="Ding S.J."/>
            <person name="Wang X.J."/>
            <person name="Zhu J.G."/>
            <person name="Ruan X.D."/>
            <person name="Zhao L."/>
            <person name="Wei J.T."/>
            <person name="Ye R.Z."/>
            <person name="Que T.C."/>
            <person name="Du C.H."/>
            <person name="Zhou Y.H."/>
            <person name="Cheng J.X."/>
            <person name="Dai P.F."/>
            <person name="Guo W.B."/>
            <person name="Han X.H."/>
            <person name="Huang E.J."/>
            <person name="Li L.F."/>
            <person name="Wei W."/>
            <person name="Gao Y.C."/>
            <person name="Liu J.Z."/>
            <person name="Shao H.Z."/>
            <person name="Wang X."/>
            <person name="Wang C.C."/>
            <person name="Yang T.C."/>
            <person name="Huo Q.B."/>
            <person name="Li W."/>
            <person name="Chen H.Y."/>
            <person name="Chen S.E."/>
            <person name="Zhou L.G."/>
            <person name="Ni X.B."/>
            <person name="Tian J.H."/>
            <person name="Sheng Y."/>
            <person name="Liu T."/>
            <person name="Pan Y.S."/>
            <person name="Xia L.Y."/>
            <person name="Li J."/>
            <person name="Zhao F."/>
            <person name="Cao W.C."/>
        </authorList>
    </citation>
    <scope>NUCLEOTIDE SEQUENCE [LARGE SCALE GENOMIC DNA]</scope>
    <source>
        <strain evidence="1">Iper-2018</strain>
    </source>
</reference>
<proteinExistence type="predicted"/>
<dbReference type="EMBL" id="JABSTQ010011421">
    <property type="protein sequence ID" value="KAG0411556.1"/>
    <property type="molecule type" value="Genomic_DNA"/>
</dbReference>